<name>A0A813LBY2_POLGL</name>
<reference evidence="1" key="1">
    <citation type="submission" date="2021-02" db="EMBL/GenBank/DDBJ databases">
        <authorList>
            <person name="Dougan E. K."/>
            <person name="Rhodes N."/>
            <person name="Thang M."/>
            <person name="Chan C."/>
        </authorList>
    </citation>
    <scope>NUCLEOTIDE SEQUENCE</scope>
</reference>
<evidence type="ECO:0000313" key="1">
    <source>
        <dbReference type="EMBL" id="CAE8723554.1"/>
    </source>
</evidence>
<protein>
    <submittedName>
        <fullName evidence="1">Uncharacterized protein</fullName>
    </submittedName>
</protein>
<accession>A0A813LBY2</accession>
<organism evidence="1 2">
    <name type="scientific">Polarella glacialis</name>
    <name type="common">Dinoflagellate</name>
    <dbReference type="NCBI Taxonomy" id="89957"/>
    <lineage>
        <taxon>Eukaryota</taxon>
        <taxon>Sar</taxon>
        <taxon>Alveolata</taxon>
        <taxon>Dinophyceae</taxon>
        <taxon>Suessiales</taxon>
        <taxon>Suessiaceae</taxon>
        <taxon>Polarella</taxon>
    </lineage>
</organism>
<proteinExistence type="predicted"/>
<evidence type="ECO:0000313" key="2">
    <source>
        <dbReference type="Proteomes" id="UP000626109"/>
    </source>
</evidence>
<dbReference type="EMBL" id="CAJNNW010034683">
    <property type="protein sequence ID" value="CAE8723554.1"/>
    <property type="molecule type" value="Genomic_DNA"/>
</dbReference>
<dbReference type="Proteomes" id="UP000626109">
    <property type="component" value="Unassembled WGS sequence"/>
</dbReference>
<gene>
    <name evidence="1" type="ORF">PGLA2088_LOCUS43217</name>
</gene>
<sequence>MAGRTLKNSWLEHLNVTTPAFQLENAKEPLERMEAVTRKIRNGLFYSYDRLMFYDSRPVTTHAADDSDDTKKAILQLAVAEAEALRVVVAGKQDSESQKIRNVVEFVDVQVSRMSADSAGKLAQSLQSVDQRQLRIE</sequence>
<dbReference type="AlphaFoldDB" id="A0A813LBY2"/>
<comment type="caution">
    <text evidence="1">The sequence shown here is derived from an EMBL/GenBank/DDBJ whole genome shotgun (WGS) entry which is preliminary data.</text>
</comment>